<feature type="compositionally biased region" description="Polar residues" evidence="7">
    <location>
        <begin position="7"/>
        <end position="18"/>
    </location>
</feature>
<proteinExistence type="predicted"/>
<dbReference type="Proteomes" id="UP000620104">
    <property type="component" value="Unassembled WGS sequence"/>
</dbReference>
<feature type="region of interest" description="Disordered" evidence="7">
    <location>
        <begin position="177"/>
        <end position="257"/>
    </location>
</feature>
<feature type="region of interest" description="Disordered" evidence="7">
    <location>
        <begin position="1"/>
        <end position="29"/>
    </location>
</feature>
<dbReference type="InterPro" id="IPR051089">
    <property type="entry name" value="prtT"/>
</dbReference>
<dbReference type="SUPFAM" id="SSF57701">
    <property type="entry name" value="Zn2/Cys6 DNA-binding domain"/>
    <property type="match status" value="1"/>
</dbReference>
<dbReference type="PANTHER" id="PTHR31845:SF17">
    <property type="entry name" value="ZN(II)2CYS6 TRANSCRIPTION FACTOR (EUROFUNG)"/>
    <property type="match status" value="1"/>
</dbReference>
<evidence type="ECO:0000259" key="8">
    <source>
        <dbReference type="PROSITE" id="PS50048"/>
    </source>
</evidence>
<evidence type="ECO:0000256" key="6">
    <source>
        <dbReference type="ARBA" id="ARBA00023242"/>
    </source>
</evidence>
<dbReference type="GO" id="GO:0000981">
    <property type="term" value="F:DNA-binding transcription factor activity, RNA polymerase II-specific"/>
    <property type="evidence" value="ECO:0007669"/>
    <property type="project" value="InterPro"/>
</dbReference>
<dbReference type="SMART" id="SM00066">
    <property type="entry name" value="GAL4"/>
    <property type="match status" value="1"/>
</dbReference>
<feature type="region of interest" description="Disordered" evidence="7">
    <location>
        <begin position="284"/>
        <end position="334"/>
    </location>
</feature>
<dbReference type="SMART" id="SM00906">
    <property type="entry name" value="Fungal_trans"/>
    <property type="match status" value="1"/>
</dbReference>
<dbReference type="InterPro" id="IPR001138">
    <property type="entry name" value="Zn2Cys6_DnaBD"/>
</dbReference>
<feature type="region of interest" description="Disordered" evidence="7">
    <location>
        <begin position="59"/>
        <end position="89"/>
    </location>
</feature>
<feature type="compositionally biased region" description="Polar residues" evidence="7">
    <location>
        <begin position="373"/>
        <end position="382"/>
    </location>
</feature>
<feature type="compositionally biased region" description="Gly residues" evidence="7">
    <location>
        <begin position="417"/>
        <end position="429"/>
    </location>
</feature>
<dbReference type="Gene3D" id="4.10.240.10">
    <property type="entry name" value="Zn(2)-C6 fungal-type DNA-binding domain"/>
    <property type="match status" value="1"/>
</dbReference>
<dbReference type="Pfam" id="PF04082">
    <property type="entry name" value="Fungal_trans"/>
    <property type="match status" value="1"/>
</dbReference>
<dbReference type="PROSITE" id="PS50048">
    <property type="entry name" value="ZN2_CY6_FUNGAL_2"/>
    <property type="match status" value="1"/>
</dbReference>
<dbReference type="PROSITE" id="PS00463">
    <property type="entry name" value="ZN2_CY6_FUNGAL_1"/>
    <property type="match status" value="1"/>
</dbReference>
<sequence>MAARRPTIQSLISASYDSSEAVDEKRLDNNRARLDHTQGQQYQHVNPQQLVKHAAMNEEGESKARAEDAAGGANGKGDGALKGPKRGARACTNCRKGKNRCEGDGLACRRCLQHGLACVFEKPTVKPSSNPSSGNPDSEGRINYIESHVSSLAATQNQMQQTLSQILSALAPGGIAANNIPPQHTQHHVPPPFMHQPISNGPNGPSDLSAASGYPLSAPPMNPGPGHQYGYGSSTSGVPQHQHQSPGDLYGNRAGLAPPPIVDRMEAFSPGTVAVLNEVANHGLPSSNAGQGTDSARLSMSSGHPHRQQQSPMAASMSSISTGPPTQQQGHQRHGSIFENDFAKPEFPSLMMSAGHPGGHLPPQGSMHPRPGSESSPSTMNDGNGPPPGVSHVRTASFGWPEVSGRQMGSMSSDAGLGMGGTSMSGNGNGNPLIRRRRGTQDDESGDEESAVARPRPKKYPKLPGFKPPPHRYAQYGLVVPSTAASSEDESEDTLPRSSLNAPIEALQALANAADQAAAQENAAAGMVVDSQGVATNIDAAVADGFLSPPRVLQKQLRFKKRQKAEPTPRNAFPDVITKGLVSEAECRELWEIFFSGCHLFIPLFDRSYDVFESFVVRTPFSFDGMMAVGAKIRAGNGPLDQTYHRALEEAQGIARSTLFGPVVRKEAVMAVLILAAWSQNGWLPSGHALRMGLDMHLHKALEKLNDNKSLAGQTRSQSEERDLVVSARIWLNCYLNDHMLSLGTGRPLMLKDDESVRGARVLLNHPMESETDVRLIACVELMDHKVRVWETLHPMRGRIDSAAIDFVRRVNKDLLLWHEDWKGIHVEKLGQTHVLLEMLDAELYYAQLWCACVALRGCHWEKLSLDQRELAFQAKDAALKCLGTYKSPTLRAYIKYAVHETMVQCSFAAVFLLKIAILFPTELPANVISLQVAELAHLLSECSAERYALTLRLMLRSFRRKMGENTMAPGTPRNGVANPTPFVGNGLSAMTPLNQAGMQSLLSNGVGDGTADNNIMNAAELSAWMDDLGPFNWPEDGFSPSNLPPWIMDSNVTDLGLPFEGSDSIFLPPELADLFLATGPTNWQLGDSAEQGAEAW</sequence>
<evidence type="ECO:0000256" key="4">
    <source>
        <dbReference type="ARBA" id="ARBA00023125"/>
    </source>
</evidence>
<dbReference type="InterPro" id="IPR007219">
    <property type="entry name" value="XnlR_reg_dom"/>
</dbReference>
<dbReference type="GO" id="GO:0005634">
    <property type="term" value="C:nucleus"/>
    <property type="evidence" value="ECO:0007669"/>
    <property type="project" value="UniProtKB-SubCell"/>
</dbReference>
<gene>
    <name evidence="9" type="ORF">NliqN6_2229</name>
</gene>
<dbReference type="EMBL" id="BLZA01000013">
    <property type="protein sequence ID" value="GHJ85827.1"/>
    <property type="molecule type" value="Genomic_DNA"/>
</dbReference>
<dbReference type="CDD" id="cd12148">
    <property type="entry name" value="fungal_TF_MHR"/>
    <property type="match status" value="1"/>
</dbReference>
<feature type="compositionally biased region" description="Polar residues" evidence="7">
    <location>
        <begin position="284"/>
        <end position="302"/>
    </location>
</feature>
<reference evidence="9" key="1">
    <citation type="submission" date="2020-07" db="EMBL/GenBank/DDBJ databases">
        <title>Draft Genome Sequence of a Deep-Sea Yeast, Naganishia (Cryptococcus) liquefaciens strain N6.</title>
        <authorList>
            <person name="Han Y.W."/>
            <person name="Kajitani R."/>
            <person name="Morimoto H."/>
            <person name="Parhat M."/>
            <person name="Tsubouchi H."/>
            <person name="Bakenova O."/>
            <person name="Ogata M."/>
            <person name="Argunhan B."/>
            <person name="Aoki R."/>
            <person name="Kajiwara S."/>
            <person name="Itoh T."/>
            <person name="Iwasaki H."/>
        </authorList>
    </citation>
    <scope>NUCLEOTIDE SEQUENCE</scope>
    <source>
        <strain evidence="9">N6</strain>
    </source>
</reference>
<comment type="subcellular location">
    <subcellularLocation>
        <location evidence="1">Nucleus</location>
    </subcellularLocation>
</comment>
<dbReference type="GO" id="GO:0008270">
    <property type="term" value="F:zinc ion binding"/>
    <property type="evidence" value="ECO:0007669"/>
    <property type="project" value="InterPro"/>
</dbReference>
<keyword evidence="5" id="KW-0804">Transcription</keyword>
<evidence type="ECO:0000256" key="1">
    <source>
        <dbReference type="ARBA" id="ARBA00004123"/>
    </source>
</evidence>
<evidence type="ECO:0000313" key="9">
    <source>
        <dbReference type="EMBL" id="GHJ85827.1"/>
    </source>
</evidence>
<dbReference type="GO" id="GO:0000976">
    <property type="term" value="F:transcription cis-regulatory region binding"/>
    <property type="evidence" value="ECO:0007669"/>
    <property type="project" value="TreeGrafter"/>
</dbReference>
<name>A0A8H3YF25_9TREE</name>
<dbReference type="GO" id="GO:0006351">
    <property type="term" value="P:DNA-templated transcription"/>
    <property type="evidence" value="ECO:0007669"/>
    <property type="project" value="InterPro"/>
</dbReference>
<dbReference type="AlphaFoldDB" id="A0A8H3YF25"/>
<dbReference type="Pfam" id="PF00172">
    <property type="entry name" value="Zn_clus"/>
    <property type="match status" value="1"/>
</dbReference>
<dbReference type="InterPro" id="IPR036864">
    <property type="entry name" value="Zn2-C6_fun-type_DNA-bd_sf"/>
</dbReference>
<evidence type="ECO:0000313" key="10">
    <source>
        <dbReference type="Proteomes" id="UP000620104"/>
    </source>
</evidence>
<accession>A0A8H3YF25</accession>
<feature type="compositionally biased region" description="Polar residues" evidence="7">
    <location>
        <begin position="231"/>
        <end position="245"/>
    </location>
</feature>
<keyword evidence="4" id="KW-0238">DNA-binding</keyword>
<feature type="domain" description="Zn(2)-C6 fungal-type" evidence="8">
    <location>
        <begin position="90"/>
        <end position="120"/>
    </location>
</feature>
<dbReference type="OrthoDB" id="4454541at2759"/>
<evidence type="ECO:0000256" key="2">
    <source>
        <dbReference type="ARBA" id="ARBA00022723"/>
    </source>
</evidence>
<evidence type="ECO:0000256" key="3">
    <source>
        <dbReference type="ARBA" id="ARBA00023015"/>
    </source>
</evidence>
<dbReference type="CDD" id="cd00067">
    <property type="entry name" value="GAL4"/>
    <property type="match status" value="1"/>
</dbReference>
<protein>
    <recommendedName>
        <fullName evidence="8">Zn(2)-C6 fungal-type domain-containing protein</fullName>
    </recommendedName>
</protein>
<keyword evidence="3" id="KW-0805">Transcription regulation</keyword>
<keyword evidence="10" id="KW-1185">Reference proteome</keyword>
<organism evidence="9 10">
    <name type="scientific">Naganishia liquefaciens</name>
    <dbReference type="NCBI Taxonomy" id="104408"/>
    <lineage>
        <taxon>Eukaryota</taxon>
        <taxon>Fungi</taxon>
        <taxon>Dikarya</taxon>
        <taxon>Basidiomycota</taxon>
        <taxon>Agaricomycotina</taxon>
        <taxon>Tremellomycetes</taxon>
        <taxon>Filobasidiales</taxon>
        <taxon>Filobasidiaceae</taxon>
        <taxon>Naganishia</taxon>
    </lineage>
</organism>
<keyword evidence="2" id="KW-0479">Metal-binding</keyword>
<dbReference type="PANTHER" id="PTHR31845">
    <property type="entry name" value="FINGER DOMAIN PROTEIN, PUTATIVE-RELATED"/>
    <property type="match status" value="1"/>
</dbReference>
<evidence type="ECO:0000256" key="7">
    <source>
        <dbReference type="SAM" id="MobiDB-lite"/>
    </source>
</evidence>
<evidence type="ECO:0000256" key="5">
    <source>
        <dbReference type="ARBA" id="ARBA00023163"/>
    </source>
</evidence>
<comment type="caution">
    <text evidence="9">The sequence shown here is derived from an EMBL/GenBank/DDBJ whole genome shotgun (WGS) entry which is preliminary data.</text>
</comment>
<feature type="compositionally biased region" description="Low complexity" evidence="7">
    <location>
        <begin position="308"/>
        <end position="321"/>
    </location>
</feature>
<keyword evidence="6" id="KW-0539">Nucleus</keyword>
<feature type="region of interest" description="Disordered" evidence="7">
    <location>
        <begin position="347"/>
        <end position="470"/>
    </location>
</feature>